<evidence type="ECO:0000256" key="2">
    <source>
        <dbReference type="SAM" id="MobiDB-lite"/>
    </source>
</evidence>
<evidence type="ECO:0000256" key="1">
    <source>
        <dbReference type="SAM" id="Coils"/>
    </source>
</evidence>
<feature type="coiled-coil region" evidence="1">
    <location>
        <begin position="148"/>
        <end position="175"/>
    </location>
</feature>
<name>A0A8T1V2S8_9STRA</name>
<dbReference type="OrthoDB" id="111097at2759"/>
<dbReference type="EMBL" id="JAGDFM010001053">
    <property type="protein sequence ID" value="KAG7375592.1"/>
    <property type="molecule type" value="Genomic_DNA"/>
</dbReference>
<sequence>MNASVLCPPNSQLLSDGVVREVVQRTKPASSLHQLHGPYKGFSQSSLHPATELQKLLARDTYSTTPSASTTSVAVEQVSPKNVKRKRLEQMNRLNLKRLGTGDSNEGDHRPTAGSNSSANQHMKILELIKLGQYSERKRRRDNQRRYRQKQKDVTASLEETNQLLREEIEQLELRRCDILTHDNVWTATIDYFRVFRQGLRMGQPQLSNQFKFLQAAMAPDVLYNTGRGPKGILSSWGIWQWFDDVEVELEGLRVRAGGSLVASTATSATITERTLRNAFPHLWRSEVENRATTPQLASRLLSQHIVVRGSTTFEWDSARGCVVRMACQSDFLTPMLRLLGSLELVAHAFEKSRITPDFQQR</sequence>
<accession>A0A8T1V2S8</accession>
<feature type="region of interest" description="Disordered" evidence="2">
    <location>
        <begin position="64"/>
        <end position="121"/>
    </location>
</feature>
<protein>
    <submittedName>
        <fullName evidence="3">von Willebrand factor A domain-containing protein 8</fullName>
    </submittedName>
</protein>
<keyword evidence="4" id="KW-1185">Reference proteome</keyword>
<organism evidence="3 4">
    <name type="scientific">Phytophthora pseudosyringae</name>
    <dbReference type="NCBI Taxonomy" id="221518"/>
    <lineage>
        <taxon>Eukaryota</taxon>
        <taxon>Sar</taxon>
        <taxon>Stramenopiles</taxon>
        <taxon>Oomycota</taxon>
        <taxon>Peronosporomycetes</taxon>
        <taxon>Peronosporales</taxon>
        <taxon>Peronosporaceae</taxon>
        <taxon>Phytophthora</taxon>
    </lineage>
</organism>
<proteinExistence type="predicted"/>
<gene>
    <name evidence="3" type="primary">VWA8_1</name>
    <name evidence="3" type="ORF">PHYPSEUDO_000566</name>
</gene>
<dbReference type="Proteomes" id="UP000694044">
    <property type="component" value="Unassembled WGS sequence"/>
</dbReference>
<keyword evidence="1" id="KW-0175">Coiled coil</keyword>
<comment type="caution">
    <text evidence="3">The sequence shown here is derived from an EMBL/GenBank/DDBJ whole genome shotgun (WGS) entry which is preliminary data.</text>
</comment>
<evidence type="ECO:0000313" key="4">
    <source>
        <dbReference type="Proteomes" id="UP000694044"/>
    </source>
</evidence>
<evidence type="ECO:0000313" key="3">
    <source>
        <dbReference type="EMBL" id="KAG7375592.1"/>
    </source>
</evidence>
<dbReference type="AlphaFoldDB" id="A0A8T1V2S8"/>
<reference evidence="3" key="1">
    <citation type="submission" date="2021-02" db="EMBL/GenBank/DDBJ databases">
        <authorList>
            <person name="Palmer J.M."/>
        </authorList>
    </citation>
    <scope>NUCLEOTIDE SEQUENCE</scope>
    <source>
        <strain evidence="3">SCRP734</strain>
    </source>
</reference>